<dbReference type="FunFam" id="1.10.10.60:FF:000007">
    <property type="entry name" value="Two-component response regulator"/>
    <property type="match status" value="1"/>
</dbReference>
<sequence length="514" mass="55375">MLAVSPAMCPDVAEDRARVVAGDAVGMEVVGDMEFDFSVDDIDFGDFFLRLEDGDVLPDLEAVDPAEIFTDFEAIATSGGEEFQEDQEVPTVELLAPVEDVGVVDVVVGEEHREFVAEAAGEEEKVGCNQDDEAEEANADVGGDAAVVAEAKSSSTTSSSQEAESRHKSSSKSSQGKKKAKVDWTPELHRRFVQAVEQLGIDKAVPSRILEIMGIDSLTRHNIASHLQKYRSHRKHMLAREAETASWTQRRQIYAAGGGAVAKRPESNVWAVPTIGFPPPPPLPPPPSPMQHFARPLHVWGHPTVDSPRVPMWPPRHLVPRCPALPLVPPPPPSDPAFWHHPYMRGQAHMPTQGTPCMAMPMPAARFPAPPVPGVVPCPMYRPLTPPALVSKNQQDAQLQLQAQPGQAHMPTQGTPCMAMPMPAARFPAPPVPGVVPCPMYRPLTPPALVSKNQQDAQLQLQAQPSSESIDAAIGDVLTKPWLPLPLGLKPPSLDSVMGELQRQGVANVPPAGG</sequence>
<comment type="subcellular location">
    <subcellularLocation>
        <location evidence="1">Nucleus</location>
    </subcellularLocation>
</comment>
<dbReference type="Proteomes" id="UP000032180">
    <property type="component" value="Chromosome 6"/>
</dbReference>
<keyword evidence="4" id="KW-0804">Transcription</keyword>
<dbReference type="PROSITE" id="PS51294">
    <property type="entry name" value="HTH_MYB"/>
    <property type="match status" value="1"/>
</dbReference>
<dbReference type="GO" id="GO:0003700">
    <property type="term" value="F:DNA-binding transcription factor activity"/>
    <property type="evidence" value="ECO:0007669"/>
    <property type="project" value="InterPro"/>
</dbReference>
<dbReference type="EnsemblPlants" id="LPERR06G12880.1">
    <property type="protein sequence ID" value="LPERR06G12880.1"/>
    <property type="gene ID" value="LPERR06G12880"/>
</dbReference>
<dbReference type="GO" id="GO:0045893">
    <property type="term" value="P:positive regulation of DNA-templated transcription"/>
    <property type="evidence" value="ECO:0007669"/>
    <property type="project" value="EnsemblPlants"/>
</dbReference>
<dbReference type="GO" id="GO:0005634">
    <property type="term" value="C:nucleus"/>
    <property type="evidence" value="ECO:0007669"/>
    <property type="project" value="UniProtKB-SubCell"/>
</dbReference>
<evidence type="ECO:0000256" key="5">
    <source>
        <dbReference type="ARBA" id="ARBA00023242"/>
    </source>
</evidence>
<dbReference type="InterPro" id="IPR001005">
    <property type="entry name" value="SANT/Myb"/>
</dbReference>
<dbReference type="InterPro" id="IPR009057">
    <property type="entry name" value="Homeodomain-like_sf"/>
</dbReference>
<dbReference type="eggNOG" id="ENOG502QWCV">
    <property type="taxonomic scope" value="Eukaryota"/>
</dbReference>
<dbReference type="GO" id="GO:0000976">
    <property type="term" value="F:transcription cis-regulatory region binding"/>
    <property type="evidence" value="ECO:0007669"/>
    <property type="project" value="TreeGrafter"/>
</dbReference>
<evidence type="ECO:0000256" key="3">
    <source>
        <dbReference type="ARBA" id="ARBA00023125"/>
    </source>
</evidence>
<keyword evidence="3" id="KW-0238">DNA-binding</keyword>
<proteinExistence type="predicted"/>
<dbReference type="PANTHER" id="PTHR31312:SF3">
    <property type="entry name" value="TRANSCRIPTION FACTOR GLK1-RELATED"/>
    <property type="match status" value="1"/>
</dbReference>
<evidence type="ECO:0000313" key="9">
    <source>
        <dbReference type="Proteomes" id="UP000032180"/>
    </source>
</evidence>
<protein>
    <recommendedName>
        <fullName evidence="7">HTH myb-type domain-containing protein</fullName>
    </recommendedName>
</protein>
<evidence type="ECO:0000256" key="1">
    <source>
        <dbReference type="ARBA" id="ARBA00004123"/>
    </source>
</evidence>
<dbReference type="NCBIfam" id="TIGR01557">
    <property type="entry name" value="myb_SHAQKYF"/>
    <property type="match status" value="1"/>
</dbReference>
<dbReference type="InterPro" id="IPR044825">
    <property type="entry name" value="GLK1/2-like"/>
</dbReference>
<dbReference type="InterPro" id="IPR017930">
    <property type="entry name" value="Myb_dom"/>
</dbReference>
<dbReference type="AlphaFoldDB" id="A0A0D9WQG0"/>
<dbReference type="HOGENOM" id="CLU_050767_0_0_1"/>
<reference evidence="8 9" key="1">
    <citation type="submission" date="2012-08" db="EMBL/GenBank/DDBJ databases">
        <title>Oryza genome evolution.</title>
        <authorList>
            <person name="Wing R.A."/>
        </authorList>
    </citation>
    <scope>NUCLEOTIDE SEQUENCE</scope>
</reference>
<name>A0A0D9WQG0_9ORYZ</name>
<reference evidence="9" key="2">
    <citation type="submission" date="2013-12" db="EMBL/GenBank/DDBJ databases">
        <authorList>
            <person name="Yu Y."/>
            <person name="Lee S."/>
            <person name="de Baynast K."/>
            <person name="Wissotski M."/>
            <person name="Liu L."/>
            <person name="Talag J."/>
            <person name="Goicoechea J."/>
            <person name="Angelova A."/>
            <person name="Jetty R."/>
            <person name="Kudrna D."/>
            <person name="Golser W."/>
            <person name="Rivera L."/>
            <person name="Zhang J."/>
            <person name="Wing R."/>
        </authorList>
    </citation>
    <scope>NUCLEOTIDE SEQUENCE</scope>
</reference>
<dbReference type="Gramene" id="LPERR06G12880.1">
    <property type="protein sequence ID" value="LPERR06G12880.1"/>
    <property type="gene ID" value="LPERR06G12880"/>
</dbReference>
<dbReference type="PANTHER" id="PTHR31312">
    <property type="entry name" value="TRANSCRIPTION ACTIVATOR GLK1"/>
    <property type="match status" value="1"/>
</dbReference>
<evidence type="ECO:0000256" key="6">
    <source>
        <dbReference type="SAM" id="MobiDB-lite"/>
    </source>
</evidence>
<feature type="compositionally biased region" description="Low complexity" evidence="6">
    <location>
        <begin position="149"/>
        <end position="162"/>
    </location>
</feature>
<evidence type="ECO:0000259" key="7">
    <source>
        <dbReference type="PROSITE" id="PS51294"/>
    </source>
</evidence>
<feature type="domain" description="HTH myb-type" evidence="7">
    <location>
        <begin position="176"/>
        <end position="235"/>
    </location>
</feature>
<keyword evidence="9" id="KW-1185">Reference proteome</keyword>
<dbReference type="SUPFAM" id="SSF46689">
    <property type="entry name" value="Homeodomain-like"/>
    <property type="match status" value="1"/>
</dbReference>
<dbReference type="Pfam" id="PF00249">
    <property type="entry name" value="Myb_DNA-binding"/>
    <property type="match status" value="1"/>
</dbReference>
<feature type="region of interest" description="Disordered" evidence="6">
    <location>
        <begin position="149"/>
        <end position="182"/>
    </location>
</feature>
<dbReference type="Gene3D" id="1.10.10.60">
    <property type="entry name" value="Homeodomain-like"/>
    <property type="match status" value="1"/>
</dbReference>
<evidence type="ECO:0000313" key="8">
    <source>
        <dbReference type="EnsemblPlants" id="LPERR06G12880.1"/>
    </source>
</evidence>
<accession>A0A0D9WQG0</accession>
<organism evidence="8 9">
    <name type="scientific">Leersia perrieri</name>
    <dbReference type="NCBI Taxonomy" id="77586"/>
    <lineage>
        <taxon>Eukaryota</taxon>
        <taxon>Viridiplantae</taxon>
        <taxon>Streptophyta</taxon>
        <taxon>Embryophyta</taxon>
        <taxon>Tracheophyta</taxon>
        <taxon>Spermatophyta</taxon>
        <taxon>Magnoliopsida</taxon>
        <taxon>Liliopsida</taxon>
        <taxon>Poales</taxon>
        <taxon>Poaceae</taxon>
        <taxon>BOP clade</taxon>
        <taxon>Oryzoideae</taxon>
        <taxon>Oryzeae</taxon>
        <taxon>Oryzinae</taxon>
        <taxon>Leersia</taxon>
    </lineage>
</organism>
<evidence type="ECO:0000256" key="4">
    <source>
        <dbReference type="ARBA" id="ARBA00023163"/>
    </source>
</evidence>
<evidence type="ECO:0000256" key="2">
    <source>
        <dbReference type="ARBA" id="ARBA00023015"/>
    </source>
</evidence>
<keyword evidence="2" id="KW-0805">Transcription regulation</keyword>
<keyword evidence="5" id="KW-0539">Nucleus</keyword>
<reference evidence="8" key="3">
    <citation type="submission" date="2015-04" db="UniProtKB">
        <authorList>
            <consortium name="EnsemblPlants"/>
        </authorList>
    </citation>
    <scope>IDENTIFICATION</scope>
</reference>
<dbReference type="InterPro" id="IPR006447">
    <property type="entry name" value="Myb_dom_plants"/>
</dbReference>